<dbReference type="Proteomes" id="UP000091857">
    <property type="component" value="Chromosome 13"/>
</dbReference>
<dbReference type="EMBL" id="CM004399">
    <property type="protein sequence ID" value="KAG8640811.1"/>
    <property type="molecule type" value="Genomic_DNA"/>
</dbReference>
<reference evidence="2" key="1">
    <citation type="journal article" date="2016" name="Nat. Biotechnol.">
        <title>Sequencing wild and cultivated cassava and related species reveals extensive interspecific hybridization and genetic diversity.</title>
        <authorList>
            <person name="Bredeson J.V."/>
            <person name="Lyons J.B."/>
            <person name="Prochnik S.E."/>
            <person name="Wu G.A."/>
            <person name="Ha C.M."/>
            <person name="Edsinger-Gonzales E."/>
            <person name="Grimwood J."/>
            <person name="Schmutz J."/>
            <person name="Rabbi I.Y."/>
            <person name="Egesi C."/>
            <person name="Nauluvula P."/>
            <person name="Lebot V."/>
            <person name="Ndunguru J."/>
            <person name="Mkamilo G."/>
            <person name="Bart R.S."/>
            <person name="Setter T.L."/>
            <person name="Gleadow R.M."/>
            <person name="Kulakow P."/>
            <person name="Ferguson M.E."/>
            <person name="Rounsley S."/>
            <person name="Rokhsar D.S."/>
        </authorList>
    </citation>
    <scope>NUCLEOTIDE SEQUENCE [LARGE SCALE GENOMIC DNA]</scope>
    <source>
        <strain evidence="2">cv. AM560-2</strain>
    </source>
</reference>
<accession>A0ACB7GQ30</accession>
<proteinExistence type="predicted"/>
<name>A0ACB7GQ30_MANES</name>
<keyword evidence="2" id="KW-1185">Reference proteome</keyword>
<comment type="caution">
    <text evidence="1">The sequence shown here is derived from an EMBL/GenBank/DDBJ whole genome shotgun (WGS) entry which is preliminary data.</text>
</comment>
<evidence type="ECO:0000313" key="2">
    <source>
        <dbReference type="Proteomes" id="UP000091857"/>
    </source>
</evidence>
<organism evidence="1 2">
    <name type="scientific">Manihot esculenta</name>
    <name type="common">Cassava</name>
    <name type="synonym">Jatropha manihot</name>
    <dbReference type="NCBI Taxonomy" id="3983"/>
    <lineage>
        <taxon>Eukaryota</taxon>
        <taxon>Viridiplantae</taxon>
        <taxon>Streptophyta</taxon>
        <taxon>Embryophyta</taxon>
        <taxon>Tracheophyta</taxon>
        <taxon>Spermatophyta</taxon>
        <taxon>Magnoliopsida</taxon>
        <taxon>eudicotyledons</taxon>
        <taxon>Gunneridae</taxon>
        <taxon>Pentapetalae</taxon>
        <taxon>rosids</taxon>
        <taxon>fabids</taxon>
        <taxon>Malpighiales</taxon>
        <taxon>Euphorbiaceae</taxon>
        <taxon>Crotonoideae</taxon>
        <taxon>Manihoteae</taxon>
        <taxon>Manihot</taxon>
    </lineage>
</organism>
<sequence length="215" mass="24808">MSPFEALYGYSPTPLTFLPTAKTSIATVYGFFYKRQYCQLLKENLQAAQLRMKQQADKQRSERAFEVGDWVFLKLQSAALQTYLLRMRKSLKLSARYYGPFQVFAKIGQDTYKLQLPPNCIIHPVFHVSLLKKKIGDNITLMPNLPTMSANNFVVLQGLVNWVNLPIEDVTWEDQTFITAQFPDFTPPWGQEGSHRGCIVTYNRKKKRNVKEGNM</sequence>
<gene>
    <name evidence="1" type="ORF">MANES_13G087278v8</name>
</gene>
<protein>
    <submittedName>
        <fullName evidence="1">Uncharacterized protein</fullName>
    </submittedName>
</protein>
<evidence type="ECO:0000313" key="1">
    <source>
        <dbReference type="EMBL" id="KAG8640811.1"/>
    </source>
</evidence>